<accession>A0AAE1X4A0</accession>
<dbReference type="Pfam" id="PF10433">
    <property type="entry name" value="Beta-prop_RSE1_1st"/>
    <property type="match status" value="1"/>
</dbReference>
<organism evidence="3 4">
    <name type="scientific">Sesamum angolense</name>
    <dbReference type="NCBI Taxonomy" id="2727404"/>
    <lineage>
        <taxon>Eukaryota</taxon>
        <taxon>Viridiplantae</taxon>
        <taxon>Streptophyta</taxon>
        <taxon>Embryophyta</taxon>
        <taxon>Tracheophyta</taxon>
        <taxon>Spermatophyta</taxon>
        <taxon>Magnoliopsida</taxon>
        <taxon>eudicotyledons</taxon>
        <taxon>Gunneridae</taxon>
        <taxon>Pentapetalae</taxon>
        <taxon>asterids</taxon>
        <taxon>lamiids</taxon>
        <taxon>Lamiales</taxon>
        <taxon>Pedaliaceae</taxon>
        <taxon>Sesamum</taxon>
    </lineage>
</organism>
<dbReference type="InterPro" id="IPR015943">
    <property type="entry name" value="WD40/YVTN_repeat-like_dom_sf"/>
</dbReference>
<reference evidence="3" key="1">
    <citation type="submission" date="2020-06" db="EMBL/GenBank/DDBJ databases">
        <authorList>
            <person name="Li T."/>
            <person name="Hu X."/>
            <person name="Zhang T."/>
            <person name="Song X."/>
            <person name="Zhang H."/>
            <person name="Dai N."/>
            <person name="Sheng W."/>
            <person name="Hou X."/>
            <person name="Wei L."/>
        </authorList>
    </citation>
    <scope>NUCLEOTIDE SEQUENCE</scope>
    <source>
        <strain evidence="3">K16</strain>
        <tissue evidence="3">Leaf</tissue>
    </source>
</reference>
<gene>
    <name evidence="3" type="ORF">Sango_0868100</name>
</gene>
<evidence type="ECO:0000313" key="4">
    <source>
        <dbReference type="Proteomes" id="UP001289374"/>
    </source>
</evidence>
<dbReference type="Gene3D" id="2.130.10.10">
    <property type="entry name" value="YVTN repeat-like/Quinoprotein amine dehydrogenase"/>
    <property type="match status" value="1"/>
</dbReference>
<keyword evidence="4" id="KW-1185">Reference proteome</keyword>
<feature type="compositionally biased region" description="Low complexity" evidence="1">
    <location>
        <begin position="1"/>
        <end position="28"/>
    </location>
</feature>
<evidence type="ECO:0000313" key="3">
    <source>
        <dbReference type="EMBL" id="KAK4404995.1"/>
    </source>
</evidence>
<dbReference type="InterPro" id="IPR050358">
    <property type="entry name" value="RSE1/DDB1/CFT1"/>
</dbReference>
<feature type="domain" description="RSE1/DDB1/CPSF1 first beta-propeller" evidence="2">
    <location>
        <begin position="50"/>
        <end position="310"/>
    </location>
</feature>
<sequence length="323" mass="35926">MAVSEESSSSSSSSSRPNTSNSNTNSRSPPKHNANAYYLAKTVLRGSVVLQAVCGHFRSTSSYDVVFGKMGLFNLFVNNLCFGTIKDLVVLPWNEKLQVQSPKITGKDMLVVISDSGKLSFLTFCNEMHRFFPLTHVELSSPGNSRHQLGRMLAVDSSGCFLAASAYEDQLAIFSLSLSSTGDIIDKRIFCPPQKDGRLKTARGSTNISGTIWSMCFISEDYHQTSKVRKPVLAILLNRRGSFYRNELLLLEWNIEEEAVNVIYQFAEAGPLAYHIVEVPHSHGFAFLFRAGDIVLMDFRNVHSPSCVYRRSLNFHTVGGTKF</sequence>
<dbReference type="InterPro" id="IPR018846">
    <property type="entry name" value="Beta-prop_RSE1/DDB1/CPSF1_1st"/>
</dbReference>
<protein>
    <recommendedName>
        <fullName evidence="2">RSE1/DDB1/CPSF1 first beta-propeller domain-containing protein</fullName>
    </recommendedName>
</protein>
<comment type="caution">
    <text evidence="3">The sequence shown here is derived from an EMBL/GenBank/DDBJ whole genome shotgun (WGS) entry which is preliminary data.</text>
</comment>
<evidence type="ECO:0000256" key="1">
    <source>
        <dbReference type="SAM" id="MobiDB-lite"/>
    </source>
</evidence>
<reference evidence="3" key="2">
    <citation type="journal article" date="2024" name="Plant">
        <title>Genomic evolution and insights into agronomic trait innovations of Sesamum species.</title>
        <authorList>
            <person name="Miao H."/>
            <person name="Wang L."/>
            <person name="Qu L."/>
            <person name="Liu H."/>
            <person name="Sun Y."/>
            <person name="Le M."/>
            <person name="Wang Q."/>
            <person name="Wei S."/>
            <person name="Zheng Y."/>
            <person name="Lin W."/>
            <person name="Duan Y."/>
            <person name="Cao H."/>
            <person name="Xiong S."/>
            <person name="Wang X."/>
            <person name="Wei L."/>
            <person name="Li C."/>
            <person name="Ma Q."/>
            <person name="Ju M."/>
            <person name="Zhao R."/>
            <person name="Li G."/>
            <person name="Mu C."/>
            <person name="Tian Q."/>
            <person name="Mei H."/>
            <person name="Zhang T."/>
            <person name="Gao T."/>
            <person name="Zhang H."/>
        </authorList>
    </citation>
    <scope>NUCLEOTIDE SEQUENCE</scope>
    <source>
        <strain evidence="3">K16</strain>
    </source>
</reference>
<proteinExistence type="predicted"/>
<name>A0AAE1X4A0_9LAMI</name>
<dbReference type="EMBL" id="JACGWL010000004">
    <property type="protein sequence ID" value="KAK4404995.1"/>
    <property type="molecule type" value="Genomic_DNA"/>
</dbReference>
<dbReference type="AlphaFoldDB" id="A0AAE1X4A0"/>
<dbReference type="PANTHER" id="PTHR10644">
    <property type="entry name" value="DNA REPAIR/RNA PROCESSING CPSF FAMILY"/>
    <property type="match status" value="1"/>
</dbReference>
<feature type="region of interest" description="Disordered" evidence="1">
    <location>
        <begin position="1"/>
        <end position="32"/>
    </location>
</feature>
<evidence type="ECO:0000259" key="2">
    <source>
        <dbReference type="Pfam" id="PF10433"/>
    </source>
</evidence>
<dbReference type="Proteomes" id="UP001289374">
    <property type="component" value="Unassembled WGS sequence"/>
</dbReference>